<organism evidence="4">
    <name type="scientific">Salmonella enterica I</name>
    <dbReference type="NCBI Taxonomy" id="59201"/>
    <lineage>
        <taxon>Bacteria</taxon>
        <taxon>Pseudomonadati</taxon>
        <taxon>Pseudomonadota</taxon>
        <taxon>Gammaproteobacteria</taxon>
        <taxon>Enterobacterales</taxon>
        <taxon>Enterobacteriaceae</taxon>
        <taxon>Salmonella</taxon>
    </lineage>
</organism>
<evidence type="ECO:0000256" key="2">
    <source>
        <dbReference type="ARBA" id="ARBA00023172"/>
    </source>
</evidence>
<dbReference type="GO" id="GO:0015074">
    <property type="term" value="P:DNA integration"/>
    <property type="evidence" value="ECO:0007669"/>
    <property type="project" value="UniProtKB-KW"/>
</dbReference>
<accession>A0A5Y9H1X7</accession>
<dbReference type="InterPro" id="IPR002104">
    <property type="entry name" value="Integrase_catalytic"/>
</dbReference>
<dbReference type="GO" id="GO:0003677">
    <property type="term" value="F:DNA binding"/>
    <property type="evidence" value="ECO:0007669"/>
    <property type="project" value="InterPro"/>
</dbReference>
<dbReference type="GO" id="GO:0006310">
    <property type="term" value="P:DNA recombination"/>
    <property type="evidence" value="ECO:0007669"/>
    <property type="project" value="UniProtKB-KW"/>
</dbReference>
<evidence type="ECO:0000259" key="3">
    <source>
        <dbReference type="PROSITE" id="PS51898"/>
    </source>
</evidence>
<keyword evidence="2" id="KW-0233">DNA recombination</keyword>
<proteinExistence type="predicted"/>
<dbReference type="PANTHER" id="PTHR30349:SF93">
    <property type="entry name" value="FELS-2 PROPHAGE PROTEIN"/>
    <property type="match status" value="1"/>
</dbReference>
<evidence type="ECO:0000256" key="1">
    <source>
        <dbReference type="ARBA" id="ARBA00022908"/>
    </source>
</evidence>
<protein>
    <submittedName>
        <fullName evidence="4">Tyrosine-type recombinase/integrase</fullName>
    </submittedName>
</protein>
<feature type="domain" description="Tyr recombinase" evidence="3">
    <location>
        <begin position="173"/>
        <end position="334"/>
    </location>
</feature>
<dbReference type="Pfam" id="PF00589">
    <property type="entry name" value="Phage_integrase"/>
    <property type="match status" value="2"/>
</dbReference>
<dbReference type="InterPro" id="IPR011010">
    <property type="entry name" value="DNA_brk_join_enz"/>
</dbReference>
<dbReference type="PROSITE" id="PS51898">
    <property type="entry name" value="TYR_RECOMBINASE"/>
    <property type="match status" value="1"/>
</dbReference>
<dbReference type="Gene3D" id="1.10.443.10">
    <property type="entry name" value="Intergrase catalytic core"/>
    <property type="match status" value="1"/>
</dbReference>
<reference evidence="4" key="1">
    <citation type="submission" date="2019-08" db="EMBL/GenBank/DDBJ databases">
        <authorList>
            <person name="Ashton P.M."/>
            <person name="Dallman T."/>
            <person name="Nair S."/>
            <person name="De Pinna E."/>
            <person name="Peters T."/>
            <person name="Grant K."/>
        </authorList>
    </citation>
    <scope>NUCLEOTIDE SEQUENCE</scope>
    <source>
        <strain evidence="4">795087</strain>
    </source>
</reference>
<dbReference type="InterPro" id="IPR013762">
    <property type="entry name" value="Integrase-like_cat_sf"/>
</dbReference>
<dbReference type="SUPFAM" id="SSF56349">
    <property type="entry name" value="DNA breaking-rejoining enzymes"/>
    <property type="match status" value="1"/>
</dbReference>
<dbReference type="Pfam" id="PF24624">
    <property type="entry name" value="Int_N"/>
    <property type="match status" value="1"/>
</dbReference>
<dbReference type="CDD" id="cd00796">
    <property type="entry name" value="INT_Rci_Hp1_C"/>
    <property type="match status" value="1"/>
</dbReference>
<dbReference type="EMBL" id="AAKCML010000001">
    <property type="protein sequence ID" value="ECQ7104563.1"/>
    <property type="molecule type" value="Genomic_DNA"/>
</dbReference>
<evidence type="ECO:0000313" key="4">
    <source>
        <dbReference type="EMBL" id="ECQ7104563.1"/>
    </source>
</evidence>
<dbReference type="AlphaFoldDB" id="A0A5Y9H1X7"/>
<sequence length="346" mass="40175">MAIRKQLDGKWLLDFYPEGKPKGKPAKRIRKTFSTKGEAQAYENYIMENIHVKPWLDGKEDRRKLRDLVSQWFDEHGVTLDDGAKRKAAMEFACESMGEPFAHEFNATMFSTYRKKRLSGEIVRTARVKQVSPRTMNLELAYFRAVFNELKRLGHWKLDNPLSELRPFKSEEAELAYLEEDEISRLLDECKKSRNESVYWVACTCLATGARWDEAESLTTKQIRNLKISFFKTKGNRNRTVPISKVFFESLPKPEKAGRFFKPCYSAFRKAVERANLDLPIGQLSHVLRHTFASHFMMNGGNILVLQRILGHTDIKMTMRYAHFSPNHLEDATKLNPLRAIYVNSD</sequence>
<dbReference type="InterPro" id="IPR057084">
    <property type="entry name" value="Int_N"/>
</dbReference>
<dbReference type="InterPro" id="IPR050090">
    <property type="entry name" value="Tyrosine_recombinase_XerCD"/>
</dbReference>
<comment type="caution">
    <text evidence="4">The sequence shown here is derived from an EMBL/GenBank/DDBJ whole genome shotgun (WGS) entry which is preliminary data.</text>
</comment>
<keyword evidence="1" id="KW-0229">DNA integration</keyword>
<dbReference type="PANTHER" id="PTHR30349">
    <property type="entry name" value="PHAGE INTEGRASE-RELATED"/>
    <property type="match status" value="1"/>
</dbReference>
<name>A0A5Y9H1X7_SALET</name>
<gene>
    <name evidence="4" type="ORF">FZ516_00420</name>
</gene>